<protein>
    <submittedName>
        <fullName evidence="1">Uncharacterized protein</fullName>
    </submittedName>
</protein>
<sequence>MSKVPMEKTATVPSRPITTFVQTDTLSFREVVQRLTGGPPSDDNNSPSPSPVNNPKRPTPSLHERRHHYTRQRLEIAKPNVLRFGPGIDDTGSLVSPSSRSSMRSPGTPATTPTSNFSKLSIAERRSRPPPPRLPIDKEEEERAIKERRFYLHPSPRSKGQEAEQPELLNLFPLTSPTSGGATPSSPLPKEQ</sequence>
<gene>
    <name evidence="1" type="ORF">MLD38_017761</name>
</gene>
<dbReference type="EMBL" id="CM042884">
    <property type="protein sequence ID" value="KAI4369305.1"/>
    <property type="molecule type" value="Genomic_DNA"/>
</dbReference>
<evidence type="ECO:0000313" key="2">
    <source>
        <dbReference type="Proteomes" id="UP001057402"/>
    </source>
</evidence>
<name>A0ACB9QS90_9MYRT</name>
<dbReference type="Proteomes" id="UP001057402">
    <property type="component" value="Chromosome 5"/>
</dbReference>
<evidence type="ECO:0000313" key="1">
    <source>
        <dbReference type="EMBL" id="KAI4369305.1"/>
    </source>
</evidence>
<organism evidence="1 2">
    <name type="scientific">Melastoma candidum</name>
    <dbReference type="NCBI Taxonomy" id="119954"/>
    <lineage>
        <taxon>Eukaryota</taxon>
        <taxon>Viridiplantae</taxon>
        <taxon>Streptophyta</taxon>
        <taxon>Embryophyta</taxon>
        <taxon>Tracheophyta</taxon>
        <taxon>Spermatophyta</taxon>
        <taxon>Magnoliopsida</taxon>
        <taxon>eudicotyledons</taxon>
        <taxon>Gunneridae</taxon>
        <taxon>Pentapetalae</taxon>
        <taxon>rosids</taxon>
        <taxon>malvids</taxon>
        <taxon>Myrtales</taxon>
        <taxon>Melastomataceae</taxon>
        <taxon>Melastomatoideae</taxon>
        <taxon>Melastomateae</taxon>
        <taxon>Melastoma</taxon>
    </lineage>
</organism>
<comment type="caution">
    <text evidence="1">The sequence shown here is derived from an EMBL/GenBank/DDBJ whole genome shotgun (WGS) entry which is preliminary data.</text>
</comment>
<reference evidence="2" key="1">
    <citation type="journal article" date="2023" name="Front. Plant Sci.">
        <title>Chromosomal-level genome assembly of Melastoma candidum provides insights into trichome evolution.</title>
        <authorList>
            <person name="Zhong Y."/>
            <person name="Wu W."/>
            <person name="Sun C."/>
            <person name="Zou P."/>
            <person name="Liu Y."/>
            <person name="Dai S."/>
            <person name="Zhou R."/>
        </authorList>
    </citation>
    <scope>NUCLEOTIDE SEQUENCE [LARGE SCALE GENOMIC DNA]</scope>
</reference>
<accession>A0ACB9QS90</accession>
<proteinExistence type="predicted"/>
<keyword evidence="2" id="KW-1185">Reference proteome</keyword>